<dbReference type="InterPro" id="IPR031321">
    <property type="entry name" value="UCP012641"/>
</dbReference>
<dbReference type="EMBL" id="JALJYF010000002">
    <property type="protein sequence ID" value="MCP1727673.1"/>
    <property type="molecule type" value="Genomic_DNA"/>
</dbReference>
<dbReference type="RefSeq" id="WP_253448254.1">
    <property type="nucleotide sequence ID" value="NZ_JALJYF010000002.1"/>
</dbReference>
<organism evidence="2 3">
    <name type="scientific">Natronospira proteinivora</name>
    <dbReference type="NCBI Taxonomy" id="1807133"/>
    <lineage>
        <taxon>Bacteria</taxon>
        <taxon>Pseudomonadati</taxon>
        <taxon>Pseudomonadota</taxon>
        <taxon>Gammaproteobacteria</taxon>
        <taxon>Natronospirales</taxon>
        <taxon>Natronospiraceae</taxon>
        <taxon>Natronospira</taxon>
    </lineage>
</organism>
<sequence length="346" mass="40020">MNTFHCACGNRVYFENDRCLACKRGLGFLPDHLCQAALEGPGPVFEAHGPDGLIGHYRKCRNYSQHQVCNWMVPADSDDSFCMACRLNRIIPNLDKPGNREKWLNVEREKRRLIYDLLRLGLPFTAKRDDPRTGLAFAFMEDQEPNQEFVDADWSGGKVFTGHANGLITINILEADDAAREAMRQRMNEASRTLLGHFRHEIGHYYWDRLIQDSEWLEPCRQIFGDDRQNYSAALKRHYREGPPADWQQGFISAYATAHPWEDWAECWGHYLQITDALETAHAMDMGIPQPQDFDHLIETWTHLSITLNLMNRSMGLRDAYPFVLTNPVIDKLRFIHRLIQETASP</sequence>
<dbReference type="PIRSF" id="PIRSF012641">
    <property type="entry name" value="UCP012641"/>
    <property type="match status" value="1"/>
</dbReference>
<dbReference type="Pfam" id="PF15887">
    <property type="entry name" value="Peptidase_Mx"/>
    <property type="match status" value="1"/>
</dbReference>
<protein>
    <recommendedName>
        <fullName evidence="1">Zinc-ribbon domain-containing protein</fullName>
    </recommendedName>
</protein>
<comment type="caution">
    <text evidence="2">The sequence shown here is derived from an EMBL/GenBank/DDBJ whole genome shotgun (WGS) entry which is preliminary data.</text>
</comment>
<gene>
    <name evidence="2" type="ORF">J2T60_001673</name>
</gene>
<name>A0ABT1GBL4_9GAMM</name>
<reference evidence="2 3" key="1">
    <citation type="submission" date="2022-03" db="EMBL/GenBank/DDBJ databases">
        <title>Genomic Encyclopedia of Type Strains, Phase III (KMG-III): the genomes of soil and plant-associated and newly described type strains.</title>
        <authorList>
            <person name="Whitman W."/>
        </authorList>
    </citation>
    <scope>NUCLEOTIDE SEQUENCE [LARGE SCALE GENOMIC DNA]</scope>
    <source>
        <strain evidence="2 3">BSker1</strain>
    </source>
</reference>
<keyword evidence="3" id="KW-1185">Reference proteome</keyword>
<accession>A0ABT1GBL4</accession>
<dbReference type="InterPro" id="IPR011201">
    <property type="entry name" value="Zinc-ribbon_6_bact"/>
</dbReference>
<evidence type="ECO:0000259" key="1">
    <source>
        <dbReference type="Pfam" id="PF10005"/>
    </source>
</evidence>
<feature type="domain" description="Zinc-ribbon" evidence="1">
    <location>
        <begin position="4"/>
        <end position="95"/>
    </location>
</feature>
<dbReference type="Proteomes" id="UP001523550">
    <property type="component" value="Unassembled WGS sequence"/>
</dbReference>
<proteinExistence type="predicted"/>
<dbReference type="Pfam" id="PF10005">
    <property type="entry name" value="Zn_ribbon_DZR_6"/>
    <property type="match status" value="1"/>
</dbReference>
<evidence type="ECO:0000313" key="2">
    <source>
        <dbReference type="EMBL" id="MCP1727673.1"/>
    </source>
</evidence>
<evidence type="ECO:0000313" key="3">
    <source>
        <dbReference type="Proteomes" id="UP001523550"/>
    </source>
</evidence>
<dbReference type="Gene3D" id="3.40.390.70">
    <property type="match status" value="1"/>
</dbReference>